<comment type="catalytic activity">
    <reaction evidence="7 8">
        <text>lipid IVA (E. coli) + CMP-3-deoxy-beta-D-manno-octulosonate = alpha-Kdo-(2-&gt;6)-lipid IVA (E. coli) + CMP + H(+)</text>
        <dbReference type="Rhea" id="RHEA:28066"/>
        <dbReference type="ChEBI" id="CHEBI:15378"/>
        <dbReference type="ChEBI" id="CHEBI:58603"/>
        <dbReference type="ChEBI" id="CHEBI:60364"/>
        <dbReference type="ChEBI" id="CHEBI:60377"/>
        <dbReference type="ChEBI" id="CHEBI:85987"/>
        <dbReference type="EC" id="2.4.99.12"/>
    </reaction>
</comment>
<keyword evidence="10" id="KW-0328">Glycosyltransferase</keyword>
<protein>
    <recommendedName>
        <fullName evidence="4 8">3-deoxy-D-manno-octulosonic acid transferase</fullName>
        <shortName evidence="8">Kdo transferase</shortName>
        <ecNumber evidence="3 8">2.4.99.12</ecNumber>
    </recommendedName>
    <alternativeName>
        <fullName evidence="6 8">Lipid IV(A) 3-deoxy-D-manno-octulosonic acid transferase</fullName>
    </alternativeName>
</protein>
<dbReference type="Pfam" id="PF04413">
    <property type="entry name" value="Glycos_transf_N"/>
    <property type="match status" value="1"/>
</dbReference>
<feature type="domain" description="3-deoxy-D-manno-octulosonic-acid transferase N-terminal" evidence="9">
    <location>
        <begin position="34"/>
        <end position="203"/>
    </location>
</feature>
<dbReference type="InterPro" id="IPR039901">
    <property type="entry name" value="Kdotransferase"/>
</dbReference>
<comment type="caution">
    <text evidence="10">The sequence shown here is derived from an EMBL/GenBank/DDBJ whole genome shotgun (WGS) entry which is preliminary data.</text>
</comment>
<evidence type="ECO:0000256" key="3">
    <source>
        <dbReference type="ARBA" id="ARBA00012621"/>
    </source>
</evidence>
<dbReference type="EC" id="2.4.99.12" evidence="3 8"/>
<name>A0ABT8SLS2_9CAUL</name>
<keyword evidence="5 8" id="KW-0808">Transferase</keyword>
<keyword evidence="8" id="KW-1003">Cell membrane</keyword>
<evidence type="ECO:0000256" key="5">
    <source>
        <dbReference type="ARBA" id="ARBA00022679"/>
    </source>
</evidence>
<evidence type="ECO:0000256" key="7">
    <source>
        <dbReference type="ARBA" id="ARBA00049183"/>
    </source>
</evidence>
<dbReference type="GO" id="GO:0043842">
    <property type="term" value="F:Kdo transferase activity"/>
    <property type="evidence" value="ECO:0007669"/>
    <property type="project" value="UniProtKB-EC"/>
</dbReference>
<dbReference type="Proteomes" id="UP001169063">
    <property type="component" value="Unassembled WGS sequence"/>
</dbReference>
<comment type="function">
    <text evidence="1 8">Involved in lipopolysaccharide (LPS) biosynthesis. Catalyzes the transfer of 3-deoxy-D-manno-octulosonate (Kdo) residue(s) from CMP-Kdo to lipid IV(A), the tetraacyldisaccharide-1,4'-bisphosphate precursor of lipid A.</text>
</comment>
<dbReference type="Gene3D" id="3.40.50.11720">
    <property type="entry name" value="3-Deoxy-D-manno-octulosonic-acid transferase, N-terminal domain"/>
    <property type="match status" value="1"/>
</dbReference>
<evidence type="ECO:0000259" key="9">
    <source>
        <dbReference type="Pfam" id="PF04413"/>
    </source>
</evidence>
<evidence type="ECO:0000313" key="10">
    <source>
        <dbReference type="EMBL" id="MDO1558798.1"/>
    </source>
</evidence>
<dbReference type="SUPFAM" id="SSF53756">
    <property type="entry name" value="UDP-Glycosyltransferase/glycogen phosphorylase"/>
    <property type="match status" value="1"/>
</dbReference>
<comment type="similarity">
    <text evidence="8">Belongs to the glycosyltransferase group 1 family.</text>
</comment>
<sequence>MSLSLYRLATTVLEPLAPLLLHSRARKGKEDPARLSERLGRAGRGRPEGPLVWIHGASVGESLSALPLIELILKRRPDVSVLATSGTVASAQLMAQRLPAGAVHQYAPIDAPAAVGRFLDHWRPDLGVLVESELWPNLVLQAKARGARLALVSARITEHTAEGWAKRPASARRLLSAFDLMAPQDEASAERLVRLGGRDDLRVNLKLTGRPLDYNRAEFDRLSEAVGDRAVVLGASTHPGEEVLIAGAARAADPSALIVIAPRHPVRAEAVADELEGQGLNVARRSRGEALAPDTQVYLADTLGELGLFFALADVVVLGGGFFGGVGGHNPLEPARQAKAVIAGPDMANWRAIFEGMAAADAVRLADRDQLGAALAAWLADPEAARATGRRAEAYATSADADLTRLWARLESLLPEARIPEKGP</sequence>
<keyword evidence="8" id="KW-0448">Lipopolysaccharide biosynthesis</keyword>
<keyword evidence="11" id="KW-1185">Reference proteome</keyword>
<comment type="subcellular location">
    <subcellularLocation>
        <location evidence="8">Cell membrane</location>
    </subcellularLocation>
</comment>
<proteinExistence type="inferred from homology"/>
<dbReference type="InterPro" id="IPR038107">
    <property type="entry name" value="Glycos_transf_N_sf"/>
</dbReference>
<comment type="pathway">
    <text evidence="2 8">Bacterial outer membrane biogenesis; LPS core biosynthesis.</text>
</comment>
<evidence type="ECO:0000256" key="6">
    <source>
        <dbReference type="ARBA" id="ARBA00031445"/>
    </source>
</evidence>
<evidence type="ECO:0000256" key="4">
    <source>
        <dbReference type="ARBA" id="ARBA00019077"/>
    </source>
</evidence>
<gene>
    <name evidence="10" type="ORF">Q0812_05090</name>
</gene>
<reference evidence="10" key="1">
    <citation type="submission" date="2023-07" db="EMBL/GenBank/DDBJ databases">
        <title>Brevundimonas soil sp. nov., isolated from the soil of chemical plant.</title>
        <authorList>
            <person name="Wu N."/>
        </authorList>
    </citation>
    <scope>NUCLEOTIDE SEQUENCE</scope>
    <source>
        <strain evidence="10">XZ-24</strain>
    </source>
</reference>
<evidence type="ECO:0000256" key="1">
    <source>
        <dbReference type="ARBA" id="ARBA00003394"/>
    </source>
</evidence>
<organism evidence="10 11">
    <name type="scientific">Peiella sedimenti</name>
    <dbReference type="NCBI Taxonomy" id="3061083"/>
    <lineage>
        <taxon>Bacteria</taxon>
        <taxon>Pseudomonadati</taxon>
        <taxon>Pseudomonadota</taxon>
        <taxon>Alphaproteobacteria</taxon>
        <taxon>Caulobacterales</taxon>
        <taxon>Caulobacteraceae</taxon>
        <taxon>Peiella</taxon>
    </lineage>
</organism>
<evidence type="ECO:0000256" key="8">
    <source>
        <dbReference type="RuleBase" id="RU365103"/>
    </source>
</evidence>
<dbReference type="PANTHER" id="PTHR42755">
    <property type="entry name" value="3-DEOXY-MANNO-OCTULOSONATE CYTIDYLYLTRANSFERASE"/>
    <property type="match status" value="1"/>
</dbReference>
<keyword evidence="8" id="KW-0472">Membrane</keyword>
<dbReference type="EMBL" id="JAUKTR010000002">
    <property type="protein sequence ID" value="MDO1558798.1"/>
    <property type="molecule type" value="Genomic_DNA"/>
</dbReference>
<dbReference type="InterPro" id="IPR007507">
    <property type="entry name" value="Glycos_transf_N"/>
</dbReference>
<dbReference type="RefSeq" id="WP_302109234.1">
    <property type="nucleotide sequence ID" value="NZ_JAUKTR010000002.1"/>
</dbReference>
<dbReference type="Gene3D" id="3.40.50.2000">
    <property type="entry name" value="Glycogen Phosphorylase B"/>
    <property type="match status" value="1"/>
</dbReference>
<evidence type="ECO:0000313" key="11">
    <source>
        <dbReference type="Proteomes" id="UP001169063"/>
    </source>
</evidence>
<dbReference type="PANTHER" id="PTHR42755:SF1">
    <property type="entry name" value="3-DEOXY-D-MANNO-OCTULOSONIC ACID TRANSFERASE, MITOCHONDRIAL-RELATED"/>
    <property type="match status" value="1"/>
</dbReference>
<accession>A0ABT8SLS2</accession>
<evidence type="ECO:0000256" key="2">
    <source>
        <dbReference type="ARBA" id="ARBA00004713"/>
    </source>
</evidence>